<dbReference type="PANTHER" id="PTHR46401:SF2">
    <property type="entry name" value="GLYCOSYLTRANSFERASE WBBK-RELATED"/>
    <property type="match status" value="1"/>
</dbReference>
<dbReference type="Gene3D" id="3.40.50.150">
    <property type="entry name" value="Vaccinia Virus protein VP39"/>
    <property type="match status" value="2"/>
</dbReference>
<protein>
    <submittedName>
        <fullName evidence="3">Class I SAM-dependent methyltransferase</fullName>
        <ecNumber evidence="3">2.1.1.-</ecNumber>
    </submittedName>
</protein>
<dbReference type="InterPro" id="IPR029063">
    <property type="entry name" value="SAM-dependent_MTases_sf"/>
</dbReference>
<dbReference type="Pfam" id="PF13578">
    <property type="entry name" value="Methyltransf_24"/>
    <property type="match status" value="1"/>
</dbReference>
<dbReference type="Pfam" id="PF00534">
    <property type="entry name" value="Glycos_transf_1"/>
    <property type="match status" value="1"/>
</dbReference>
<dbReference type="EMBL" id="JAPFRD010000005">
    <property type="protein sequence ID" value="MCW8107615.1"/>
    <property type="molecule type" value="Genomic_DNA"/>
</dbReference>
<sequence length="723" mass="80639">MEKTIEQIMASYPYEKGGITVEEATALSKYAANITLGVIVEIGSFKGKSALALSHGVRSTQSESLTPIFCIDPHQAFTGELGGKFGPNDRKDFFQLMLDSGAYQEVSLINLESTIPAKGWDKPIGMLFIDGDHRYGAVKEDYQNWYPHVIDGGVIAFDDSRFLSGQTLGSAQFVDELIKAGAQPIETVGKITFFRKPCAKPVLRTTTSVRTLLVYAEQNIVCGGLIRFERLGHKLRRRGVEVSFCFENYNGTWQPTGFELLTPEEASNRNWGATLIPGAGFSDNFIESLSTITSKQFGIRIQAVLNDRSRRERFIAVNRAFKPDSVFFNNSDWEEGSYTDFLARKFTVIEGAVDCSHFYPAVSSKSKTKFVIGISTKSLERMMPVMQQLKGDEVLHVMGYIPEAVKQSEIFQKLHQRNAIVEEGILSEHELPAFYHKCHCIVHVEDHAGWANTAAEALACGVPLICTSAGTKAFATHKKTALILEKYSTEACVDAINEVINNPDEAILRASAGRTAIQRHDWDTFCDEFILLLNDDGREHYLRLPDLNMFGKWPVHTRTEVLPILKDLVEGASIFDAGCAEGYIGYLLLQAGCKRLDGVELDGGRILTARALSADDARANFIHASLSPWSDFIEKYNNKLLKKYDLVLYLAVHQHIPESERIATLTGLLARASKWFVMRIPASYYQDTQLNRMLSQSGFTLHSEHLSDNPGGAGPIRLYRRDN</sequence>
<reference evidence="3" key="1">
    <citation type="submission" date="2022-11" db="EMBL/GenBank/DDBJ databases">
        <title>Alteromonas sp. nov., isolated from sea water of the Qingdao.</title>
        <authorList>
            <person name="Wang Q."/>
        </authorList>
    </citation>
    <scope>NUCLEOTIDE SEQUENCE</scope>
    <source>
        <strain evidence="3">ASW11-7</strain>
    </source>
</reference>
<feature type="domain" description="Glycosyl transferase family 1" evidence="2">
    <location>
        <begin position="377"/>
        <end position="516"/>
    </location>
</feature>
<proteinExistence type="predicted"/>
<evidence type="ECO:0000313" key="4">
    <source>
        <dbReference type="Proteomes" id="UP001142810"/>
    </source>
</evidence>
<keyword evidence="1 3" id="KW-0808">Transferase</keyword>
<dbReference type="GO" id="GO:0008168">
    <property type="term" value="F:methyltransferase activity"/>
    <property type="evidence" value="ECO:0007669"/>
    <property type="project" value="UniProtKB-KW"/>
</dbReference>
<dbReference type="SUPFAM" id="SSF53756">
    <property type="entry name" value="UDP-Glycosyltransferase/glycogen phosphorylase"/>
    <property type="match status" value="1"/>
</dbReference>
<gene>
    <name evidence="3" type="ORF">OPS25_03730</name>
</gene>
<evidence type="ECO:0000313" key="3">
    <source>
        <dbReference type="EMBL" id="MCW8107615.1"/>
    </source>
</evidence>
<organism evidence="3 4">
    <name type="scientific">Alteromonas aquimaris</name>
    <dbReference type="NCBI Taxonomy" id="2998417"/>
    <lineage>
        <taxon>Bacteria</taxon>
        <taxon>Pseudomonadati</taxon>
        <taxon>Pseudomonadota</taxon>
        <taxon>Gammaproteobacteria</taxon>
        <taxon>Alteromonadales</taxon>
        <taxon>Alteromonadaceae</taxon>
        <taxon>Alteromonas/Salinimonas group</taxon>
        <taxon>Alteromonas</taxon>
    </lineage>
</organism>
<dbReference type="PANTHER" id="PTHR46401">
    <property type="entry name" value="GLYCOSYLTRANSFERASE WBBK-RELATED"/>
    <property type="match status" value="1"/>
</dbReference>
<dbReference type="RefSeq" id="WP_265616322.1">
    <property type="nucleotide sequence ID" value="NZ_JAPFRD010000005.1"/>
</dbReference>
<evidence type="ECO:0000259" key="2">
    <source>
        <dbReference type="Pfam" id="PF00534"/>
    </source>
</evidence>
<name>A0ABT3P4A9_9ALTE</name>
<dbReference type="CDD" id="cd02440">
    <property type="entry name" value="AdoMet_MTases"/>
    <property type="match status" value="1"/>
</dbReference>
<dbReference type="EC" id="2.1.1.-" evidence="3"/>
<evidence type="ECO:0000256" key="1">
    <source>
        <dbReference type="ARBA" id="ARBA00022679"/>
    </source>
</evidence>
<dbReference type="Proteomes" id="UP001142810">
    <property type="component" value="Unassembled WGS sequence"/>
</dbReference>
<keyword evidence="3" id="KW-0489">Methyltransferase</keyword>
<dbReference type="SUPFAM" id="SSF53335">
    <property type="entry name" value="S-adenosyl-L-methionine-dependent methyltransferases"/>
    <property type="match status" value="2"/>
</dbReference>
<dbReference type="GO" id="GO:0032259">
    <property type="term" value="P:methylation"/>
    <property type="evidence" value="ECO:0007669"/>
    <property type="project" value="UniProtKB-KW"/>
</dbReference>
<dbReference type="Gene3D" id="3.40.50.2000">
    <property type="entry name" value="Glycogen Phosphorylase B"/>
    <property type="match status" value="1"/>
</dbReference>
<dbReference type="CDD" id="cd03801">
    <property type="entry name" value="GT4_PimA-like"/>
    <property type="match status" value="1"/>
</dbReference>
<comment type="caution">
    <text evidence="3">The sequence shown here is derived from an EMBL/GenBank/DDBJ whole genome shotgun (WGS) entry which is preliminary data.</text>
</comment>
<dbReference type="InterPro" id="IPR001296">
    <property type="entry name" value="Glyco_trans_1"/>
</dbReference>
<keyword evidence="4" id="KW-1185">Reference proteome</keyword>
<accession>A0ABT3P4A9</accession>